<reference evidence="2 3" key="1">
    <citation type="journal article" date="2021" name="Elife">
        <title>Chloroplast acquisition without the gene transfer in kleptoplastic sea slugs, Plakobranchus ocellatus.</title>
        <authorList>
            <person name="Maeda T."/>
            <person name="Takahashi S."/>
            <person name="Yoshida T."/>
            <person name="Shimamura S."/>
            <person name="Takaki Y."/>
            <person name="Nagai Y."/>
            <person name="Toyoda A."/>
            <person name="Suzuki Y."/>
            <person name="Arimoto A."/>
            <person name="Ishii H."/>
            <person name="Satoh N."/>
            <person name="Nishiyama T."/>
            <person name="Hasebe M."/>
            <person name="Maruyama T."/>
            <person name="Minagawa J."/>
            <person name="Obokata J."/>
            <person name="Shigenobu S."/>
        </authorList>
    </citation>
    <scope>NUCLEOTIDE SEQUENCE [LARGE SCALE GENOMIC DNA]</scope>
</reference>
<proteinExistence type="predicted"/>
<dbReference type="Proteomes" id="UP000735302">
    <property type="component" value="Unassembled WGS sequence"/>
</dbReference>
<keyword evidence="3" id="KW-1185">Reference proteome</keyword>
<gene>
    <name evidence="2" type="ORF">PoB_002794000</name>
</gene>
<evidence type="ECO:0000313" key="3">
    <source>
        <dbReference type="Proteomes" id="UP000735302"/>
    </source>
</evidence>
<dbReference type="AlphaFoldDB" id="A0AAV3ZZY8"/>
<evidence type="ECO:0000256" key="1">
    <source>
        <dbReference type="SAM" id="MobiDB-lite"/>
    </source>
</evidence>
<dbReference type="EMBL" id="BLXT01003294">
    <property type="protein sequence ID" value="GFO01435.1"/>
    <property type="molecule type" value="Genomic_DNA"/>
</dbReference>
<comment type="caution">
    <text evidence="2">The sequence shown here is derived from an EMBL/GenBank/DDBJ whole genome shotgun (WGS) entry which is preliminary data.</text>
</comment>
<accession>A0AAV3ZZY8</accession>
<evidence type="ECO:0000313" key="2">
    <source>
        <dbReference type="EMBL" id="GFO01435.1"/>
    </source>
</evidence>
<feature type="region of interest" description="Disordered" evidence="1">
    <location>
        <begin position="1"/>
        <end position="29"/>
    </location>
</feature>
<name>A0AAV3ZZY8_9GAST</name>
<organism evidence="2 3">
    <name type="scientific">Plakobranchus ocellatus</name>
    <dbReference type="NCBI Taxonomy" id="259542"/>
    <lineage>
        <taxon>Eukaryota</taxon>
        <taxon>Metazoa</taxon>
        <taxon>Spiralia</taxon>
        <taxon>Lophotrochozoa</taxon>
        <taxon>Mollusca</taxon>
        <taxon>Gastropoda</taxon>
        <taxon>Heterobranchia</taxon>
        <taxon>Euthyneura</taxon>
        <taxon>Panpulmonata</taxon>
        <taxon>Sacoglossa</taxon>
        <taxon>Placobranchoidea</taxon>
        <taxon>Plakobranchidae</taxon>
        <taxon>Plakobranchus</taxon>
    </lineage>
</organism>
<sequence>MRHAKVSHVSGQAVGHASRHRSPPQPDETEFASYLPFHLFASYALEISDPNLTESILDLRLTSAGGPVDSDPALRSARTLQATPVALWPN</sequence>
<protein>
    <submittedName>
        <fullName evidence="2">Uncharacterized protein</fullName>
    </submittedName>
</protein>